<dbReference type="SFLD" id="SFLDG01067">
    <property type="entry name" value="SPASM/twitch_domain_containing"/>
    <property type="match status" value="1"/>
</dbReference>
<gene>
    <name evidence="6" type="ORF">METZ01_LOCUS247030</name>
</gene>
<dbReference type="SFLD" id="SFLDF00397">
    <property type="entry name" value="adenosyl-hopene_transferase"/>
    <property type="match status" value="1"/>
</dbReference>
<keyword evidence="4" id="KW-0411">Iron-sulfur</keyword>
<accession>A0A382I3J8</accession>
<name>A0A382I3J8_9ZZZZ</name>
<dbReference type="SUPFAM" id="SSF102114">
    <property type="entry name" value="Radical SAM enzymes"/>
    <property type="match status" value="1"/>
</dbReference>
<dbReference type="GO" id="GO:0051536">
    <property type="term" value="F:iron-sulfur cluster binding"/>
    <property type="evidence" value="ECO:0007669"/>
    <property type="project" value="UniProtKB-KW"/>
</dbReference>
<reference evidence="6" key="1">
    <citation type="submission" date="2018-05" db="EMBL/GenBank/DDBJ databases">
        <authorList>
            <person name="Lanie J.A."/>
            <person name="Ng W.-L."/>
            <person name="Kazmierczak K.M."/>
            <person name="Andrzejewski T.M."/>
            <person name="Davidsen T.M."/>
            <person name="Wayne K.J."/>
            <person name="Tettelin H."/>
            <person name="Glass J.I."/>
            <person name="Rusch D."/>
            <person name="Podicherti R."/>
            <person name="Tsui H.-C.T."/>
            <person name="Winkler M.E."/>
        </authorList>
    </citation>
    <scope>NUCLEOTIDE SEQUENCE</scope>
</reference>
<keyword evidence="2" id="KW-0479">Metal-binding</keyword>
<sequence length="335" mass="38393">MSVPVFQALKIGSYIFRQKMKGNKRYPLVMMLEPLFRCNLECIGCGKIQKPNEILKQNMSPEKCFKAVKECGAPIVSIAGGEPLMHPAIVEIVEGLITQKRFIYLCTNAILLKDFLDRLPVSPYLTLSVHLDGMEEDHDRVVDQKGTFKLATEAVREAKKKGFRVTSATTFFEDTTIEKAERFLDFLKPLGIDGITMASAFRYPDAPDQDHFFGRKKTFEFFDKLLEKNKNGRWDINHSPLYLEFLRGKRDYSCTPWGNPNYSVLGWQKPCYLLDEGYAETFKELMETTKWENYGHKNNEKCADCTAHCGYEPTAVDEATSTVRGMMDSMKMVFQ</sequence>
<proteinExistence type="predicted"/>
<dbReference type="Gene3D" id="3.20.20.70">
    <property type="entry name" value="Aldolase class I"/>
    <property type="match status" value="1"/>
</dbReference>
<dbReference type="Pfam" id="PF04055">
    <property type="entry name" value="Radical_SAM"/>
    <property type="match status" value="1"/>
</dbReference>
<dbReference type="Pfam" id="PF11946">
    <property type="entry name" value="DUF3463"/>
    <property type="match status" value="1"/>
</dbReference>
<evidence type="ECO:0000259" key="5">
    <source>
        <dbReference type="PROSITE" id="PS51918"/>
    </source>
</evidence>
<dbReference type="PANTHER" id="PTHR11228:SF22">
    <property type="entry name" value="PEPTIDE BIOSYNTHESIS PROTEIN YYDG-RELATED"/>
    <property type="match status" value="1"/>
</dbReference>
<dbReference type="InterPro" id="IPR013785">
    <property type="entry name" value="Aldolase_TIM"/>
</dbReference>
<protein>
    <recommendedName>
        <fullName evidence="5">Radical SAM core domain-containing protein</fullName>
    </recommendedName>
</protein>
<dbReference type="InterPro" id="IPR058240">
    <property type="entry name" value="rSAM_sf"/>
</dbReference>
<dbReference type="GO" id="GO:0046872">
    <property type="term" value="F:metal ion binding"/>
    <property type="evidence" value="ECO:0007669"/>
    <property type="project" value="UniProtKB-KW"/>
</dbReference>
<evidence type="ECO:0000256" key="4">
    <source>
        <dbReference type="ARBA" id="ARBA00023014"/>
    </source>
</evidence>
<dbReference type="InterPro" id="IPR022563">
    <property type="entry name" value="DUF3463"/>
</dbReference>
<dbReference type="InterPro" id="IPR050377">
    <property type="entry name" value="Radical_SAM_PqqE_MftC-like"/>
</dbReference>
<evidence type="ECO:0000256" key="3">
    <source>
        <dbReference type="ARBA" id="ARBA00023004"/>
    </source>
</evidence>
<dbReference type="PANTHER" id="PTHR11228">
    <property type="entry name" value="RADICAL SAM DOMAIN PROTEIN"/>
    <property type="match status" value="1"/>
</dbReference>
<keyword evidence="3" id="KW-0408">Iron</keyword>
<dbReference type="PROSITE" id="PS51918">
    <property type="entry name" value="RADICAL_SAM"/>
    <property type="match status" value="1"/>
</dbReference>
<evidence type="ECO:0000313" key="6">
    <source>
        <dbReference type="EMBL" id="SVB94176.1"/>
    </source>
</evidence>
<organism evidence="6">
    <name type="scientific">marine metagenome</name>
    <dbReference type="NCBI Taxonomy" id="408172"/>
    <lineage>
        <taxon>unclassified sequences</taxon>
        <taxon>metagenomes</taxon>
        <taxon>ecological metagenomes</taxon>
    </lineage>
</organism>
<dbReference type="InterPro" id="IPR007197">
    <property type="entry name" value="rSAM"/>
</dbReference>
<keyword evidence="1" id="KW-0949">S-adenosyl-L-methionine</keyword>
<dbReference type="GO" id="GO:0003824">
    <property type="term" value="F:catalytic activity"/>
    <property type="evidence" value="ECO:0007669"/>
    <property type="project" value="InterPro"/>
</dbReference>
<dbReference type="InterPro" id="IPR017833">
    <property type="entry name" value="Hopanoid_synth-assoc_rSAM_HpnH"/>
</dbReference>
<dbReference type="CDD" id="cd01335">
    <property type="entry name" value="Radical_SAM"/>
    <property type="match status" value="1"/>
</dbReference>
<dbReference type="EMBL" id="UINC01064984">
    <property type="protein sequence ID" value="SVB94176.1"/>
    <property type="molecule type" value="Genomic_DNA"/>
</dbReference>
<dbReference type="SFLD" id="SFLDS00029">
    <property type="entry name" value="Radical_SAM"/>
    <property type="match status" value="1"/>
</dbReference>
<evidence type="ECO:0000256" key="2">
    <source>
        <dbReference type="ARBA" id="ARBA00022723"/>
    </source>
</evidence>
<dbReference type="NCBIfam" id="TIGR03470">
    <property type="entry name" value="HpnH"/>
    <property type="match status" value="1"/>
</dbReference>
<feature type="domain" description="Radical SAM core" evidence="5">
    <location>
        <begin position="20"/>
        <end position="233"/>
    </location>
</feature>
<dbReference type="AlphaFoldDB" id="A0A382I3J8"/>
<evidence type="ECO:0000256" key="1">
    <source>
        <dbReference type="ARBA" id="ARBA00022691"/>
    </source>
</evidence>